<feature type="region of interest" description="Disordered" evidence="1">
    <location>
        <begin position="38"/>
        <end position="65"/>
    </location>
</feature>
<evidence type="ECO:0000256" key="1">
    <source>
        <dbReference type="SAM" id="MobiDB-lite"/>
    </source>
</evidence>
<keyword evidence="3" id="KW-1185">Reference proteome</keyword>
<dbReference type="Proteomes" id="UP000317303">
    <property type="component" value="Unassembled WGS sequence"/>
</dbReference>
<reference evidence="2 3" key="1">
    <citation type="submission" date="2019-07" db="EMBL/GenBank/DDBJ databases">
        <title>R&amp;d 2014.</title>
        <authorList>
            <person name="Klenk H.-P."/>
        </authorList>
    </citation>
    <scope>NUCLEOTIDE SEQUENCE [LARGE SCALE GENOMIC DNA]</scope>
    <source>
        <strain evidence="2 3">DSM 43194</strain>
    </source>
</reference>
<evidence type="ECO:0000313" key="2">
    <source>
        <dbReference type="EMBL" id="TWH18553.1"/>
    </source>
</evidence>
<protein>
    <submittedName>
        <fullName evidence="2">Uncharacterized protein</fullName>
    </submittedName>
</protein>
<dbReference type="AlphaFoldDB" id="A0A660C9Y9"/>
<organism evidence="2 3">
    <name type="scientific">Prauserella rugosa</name>
    <dbReference type="NCBI Taxonomy" id="43354"/>
    <lineage>
        <taxon>Bacteria</taxon>
        <taxon>Bacillati</taxon>
        <taxon>Actinomycetota</taxon>
        <taxon>Actinomycetes</taxon>
        <taxon>Pseudonocardiales</taxon>
        <taxon>Pseudonocardiaceae</taxon>
        <taxon>Prauserella</taxon>
    </lineage>
</organism>
<accession>A0A660C9Y9</accession>
<evidence type="ECO:0000313" key="3">
    <source>
        <dbReference type="Proteomes" id="UP000317303"/>
    </source>
</evidence>
<proteinExistence type="predicted"/>
<comment type="caution">
    <text evidence="2">The sequence shown here is derived from an EMBL/GenBank/DDBJ whole genome shotgun (WGS) entry which is preliminary data.</text>
</comment>
<dbReference type="EMBL" id="VLJV01000001">
    <property type="protein sequence ID" value="TWH18553.1"/>
    <property type="molecule type" value="Genomic_DNA"/>
</dbReference>
<gene>
    <name evidence="2" type="ORF">JD82_00372</name>
</gene>
<name>A0A660C9Y9_9PSEU</name>
<sequence length="65" mass="6766">MTTVVGLDLSLTNAGCAVITTDGTDYSVESWVKLSKGRRGGGHVAGPLGPPVQYPHGRGGVRRRC</sequence>